<keyword evidence="11 13" id="KW-0472">Membrane</keyword>
<dbReference type="InterPro" id="IPR036890">
    <property type="entry name" value="HATPase_C_sf"/>
</dbReference>
<keyword evidence="3" id="KW-0597">Phosphoprotein</keyword>
<evidence type="ECO:0000256" key="8">
    <source>
        <dbReference type="ARBA" id="ARBA00022840"/>
    </source>
</evidence>
<evidence type="ECO:0000256" key="2">
    <source>
        <dbReference type="ARBA" id="ARBA00022475"/>
    </source>
</evidence>
<evidence type="ECO:0000256" key="9">
    <source>
        <dbReference type="ARBA" id="ARBA00022989"/>
    </source>
</evidence>
<gene>
    <name evidence="15" type="ORF">ACFSJH_19905</name>
</gene>
<dbReference type="InterPro" id="IPR033479">
    <property type="entry name" value="dCache_1"/>
</dbReference>
<dbReference type="EC" id="2.7.13.3" evidence="15"/>
<feature type="transmembrane region" description="Helical" evidence="13">
    <location>
        <begin position="12"/>
        <end position="34"/>
    </location>
</feature>
<dbReference type="Pfam" id="PF02743">
    <property type="entry name" value="dCache_1"/>
    <property type="match status" value="1"/>
</dbReference>
<dbReference type="SUPFAM" id="SSF55874">
    <property type="entry name" value="ATPase domain of HSP90 chaperone/DNA topoisomerase II/histidine kinase"/>
    <property type="match status" value="1"/>
</dbReference>
<keyword evidence="9 13" id="KW-1133">Transmembrane helix</keyword>
<feature type="domain" description="Histidine kinase/HSP90-like ATPase" evidence="14">
    <location>
        <begin position="486"/>
        <end position="597"/>
    </location>
</feature>
<sequence length="613" mass="70597">MRWKNVMFTKSFNWVWFLIVIALIPIFVIGSIAYQTSSEIIRNQTETYSSSILQQVMDNIDGLFRDVENIATLIYTHPDVQNIRELDEQLPKLNGKEETRIRNLIENTIGLYPYIDDIVLYDAYHNVYSRYPVQDLYLTDYYAKSNEYRTFMQQEENTYWFGLHKKFSGTSGDNELKPYVFSYIRNISDLESSRTTLATLQIFISKSAIDQISDKVVWPDKGTMAVMDAEGIVVYDSQNPNLVNTTWEFPVLIESLENKNKGQITEKINGVEQMIHMVKSEETGWVTINMMPLQAINRYSQGIKNVLLMASSVSIVIVMISFYAIISRISQLLAELRKITVKLSLEGASTKELVWNHIQFKATNHIGFKEMISIVKQLMEKLDMAEQKKKTAEFAALQANIHPHFLYNTLETIRMMAVINRDIVVAENVEMLANLFRYIVNSKDEFVTLAEEIQHAKNYMKIQQLRFGTRLSVHFDISKPAEAGRMVRLSLQPLIENAVNHGFEHVVGDKVIRIKAYTHANKITVCVMDNGQGIPLNRLLELRATLKQTQSQSKTDHIGMSNVHQRLRLYFGDDCGLRIYSVQNKGTIVKMTIPYVIQEQQNKLNKEPKAPTL</sequence>
<keyword evidence="6" id="KW-0547">Nucleotide-binding</keyword>
<evidence type="ECO:0000256" key="5">
    <source>
        <dbReference type="ARBA" id="ARBA00022692"/>
    </source>
</evidence>
<keyword evidence="10" id="KW-0902">Two-component regulatory system</keyword>
<accession>A0ABW4YQH8</accession>
<dbReference type="Gene3D" id="3.30.565.10">
    <property type="entry name" value="Histidine kinase-like ATPase, C-terminal domain"/>
    <property type="match status" value="1"/>
</dbReference>
<dbReference type="PANTHER" id="PTHR34220">
    <property type="entry name" value="SENSOR HISTIDINE KINASE YPDA"/>
    <property type="match status" value="1"/>
</dbReference>
<keyword evidence="7 15" id="KW-0418">Kinase</keyword>
<evidence type="ECO:0000256" key="10">
    <source>
        <dbReference type="ARBA" id="ARBA00023012"/>
    </source>
</evidence>
<protein>
    <submittedName>
        <fullName evidence="15">Sensor histidine kinase</fullName>
        <ecNumber evidence="15">2.7.13.3</ecNumber>
    </submittedName>
</protein>
<evidence type="ECO:0000256" key="13">
    <source>
        <dbReference type="SAM" id="Phobius"/>
    </source>
</evidence>
<evidence type="ECO:0000256" key="11">
    <source>
        <dbReference type="ARBA" id="ARBA00023136"/>
    </source>
</evidence>
<evidence type="ECO:0000256" key="1">
    <source>
        <dbReference type="ARBA" id="ARBA00004651"/>
    </source>
</evidence>
<evidence type="ECO:0000256" key="3">
    <source>
        <dbReference type="ARBA" id="ARBA00022553"/>
    </source>
</evidence>
<dbReference type="PANTHER" id="PTHR34220:SF11">
    <property type="entry name" value="SENSOR PROTEIN KINASE HPTS"/>
    <property type="match status" value="1"/>
</dbReference>
<feature type="transmembrane region" description="Helical" evidence="13">
    <location>
        <begin position="306"/>
        <end position="326"/>
    </location>
</feature>
<proteinExistence type="predicted"/>
<dbReference type="EMBL" id="JBHUHO010000049">
    <property type="protein sequence ID" value="MFD2117984.1"/>
    <property type="molecule type" value="Genomic_DNA"/>
</dbReference>
<evidence type="ECO:0000313" key="15">
    <source>
        <dbReference type="EMBL" id="MFD2117984.1"/>
    </source>
</evidence>
<organism evidence="15 16">
    <name type="scientific">Paenibacillus yanchengensis</name>
    <dbReference type="NCBI Taxonomy" id="2035833"/>
    <lineage>
        <taxon>Bacteria</taxon>
        <taxon>Bacillati</taxon>
        <taxon>Bacillota</taxon>
        <taxon>Bacilli</taxon>
        <taxon>Bacillales</taxon>
        <taxon>Paenibacillaceae</taxon>
        <taxon>Paenibacillus</taxon>
    </lineage>
</organism>
<keyword evidence="4 15" id="KW-0808">Transferase</keyword>
<dbReference type="InterPro" id="IPR010559">
    <property type="entry name" value="Sig_transdc_His_kin_internal"/>
</dbReference>
<feature type="coiled-coil region" evidence="12">
    <location>
        <begin position="368"/>
        <end position="395"/>
    </location>
</feature>
<keyword evidence="16" id="KW-1185">Reference proteome</keyword>
<comment type="caution">
    <text evidence="15">The sequence shown here is derived from an EMBL/GenBank/DDBJ whole genome shotgun (WGS) entry which is preliminary data.</text>
</comment>
<reference evidence="16" key="1">
    <citation type="journal article" date="2019" name="Int. J. Syst. Evol. Microbiol.">
        <title>The Global Catalogue of Microorganisms (GCM) 10K type strain sequencing project: providing services to taxonomists for standard genome sequencing and annotation.</title>
        <authorList>
            <consortium name="The Broad Institute Genomics Platform"/>
            <consortium name="The Broad Institute Genome Sequencing Center for Infectious Disease"/>
            <person name="Wu L."/>
            <person name="Ma J."/>
        </authorList>
    </citation>
    <scope>NUCLEOTIDE SEQUENCE [LARGE SCALE GENOMIC DNA]</scope>
    <source>
        <strain evidence="16">GH52</strain>
    </source>
</reference>
<dbReference type="RefSeq" id="WP_377775460.1">
    <property type="nucleotide sequence ID" value="NZ_JBHUHO010000049.1"/>
</dbReference>
<dbReference type="GO" id="GO:0004673">
    <property type="term" value="F:protein histidine kinase activity"/>
    <property type="evidence" value="ECO:0007669"/>
    <property type="project" value="UniProtKB-EC"/>
</dbReference>
<evidence type="ECO:0000256" key="7">
    <source>
        <dbReference type="ARBA" id="ARBA00022777"/>
    </source>
</evidence>
<keyword evidence="12" id="KW-0175">Coiled coil</keyword>
<name>A0ABW4YQH8_9BACL</name>
<keyword evidence="5 13" id="KW-0812">Transmembrane</keyword>
<dbReference type="InterPro" id="IPR003594">
    <property type="entry name" value="HATPase_dom"/>
</dbReference>
<evidence type="ECO:0000313" key="16">
    <source>
        <dbReference type="Proteomes" id="UP001597362"/>
    </source>
</evidence>
<dbReference type="Proteomes" id="UP001597362">
    <property type="component" value="Unassembled WGS sequence"/>
</dbReference>
<comment type="subcellular location">
    <subcellularLocation>
        <location evidence="1">Cell membrane</location>
        <topology evidence="1">Multi-pass membrane protein</topology>
    </subcellularLocation>
</comment>
<evidence type="ECO:0000256" key="6">
    <source>
        <dbReference type="ARBA" id="ARBA00022741"/>
    </source>
</evidence>
<dbReference type="SMART" id="SM00387">
    <property type="entry name" value="HATPase_c"/>
    <property type="match status" value="1"/>
</dbReference>
<keyword evidence="8" id="KW-0067">ATP-binding</keyword>
<keyword evidence="2" id="KW-1003">Cell membrane</keyword>
<evidence type="ECO:0000256" key="4">
    <source>
        <dbReference type="ARBA" id="ARBA00022679"/>
    </source>
</evidence>
<dbReference type="Pfam" id="PF06580">
    <property type="entry name" value="His_kinase"/>
    <property type="match status" value="1"/>
</dbReference>
<dbReference type="InterPro" id="IPR050640">
    <property type="entry name" value="Bact_2-comp_sensor_kinase"/>
</dbReference>
<dbReference type="Pfam" id="PF02518">
    <property type="entry name" value="HATPase_c"/>
    <property type="match status" value="1"/>
</dbReference>
<evidence type="ECO:0000256" key="12">
    <source>
        <dbReference type="SAM" id="Coils"/>
    </source>
</evidence>
<evidence type="ECO:0000259" key="14">
    <source>
        <dbReference type="SMART" id="SM00387"/>
    </source>
</evidence>